<keyword evidence="2" id="KW-0805">Transcription regulation</keyword>
<dbReference type="Gene3D" id="3.40.190.290">
    <property type="match status" value="1"/>
</dbReference>
<evidence type="ECO:0000256" key="2">
    <source>
        <dbReference type="ARBA" id="ARBA00023015"/>
    </source>
</evidence>
<evidence type="ECO:0000256" key="3">
    <source>
        <dbReference type="ARBA" id="ARBA00023125"/>
    </source>
</evidence>
<feature type="domain" description="HTH lysR-type" evidence="5">
    <location>
        <begin position="1"/>
        <end position="58"/>
    </location>
</feature>
<dbReference type="Pfam" id="PF03466">
    <property type="entry name" value="LysR_substrate"/>
    <property type="match status" value="1"/>
</dbReference>
<dbReference type="InterPro" id="IPR036390">
    <property type="entry name" value="WH_DNA-bd_sf"/>
</dbReference>
<protein>
    <submittedName>
        <fullName evidence="6">LysR family transcriptional regulator</fullName>
    </submittedName>
</protein>
<dbReference type="GO" id="GO:0006351">
    <property type="term" value="P:DNA-templated transcription"/>
    <property type="evidence" value="ECO:0007669"/>
    <property type="project" value="TreeGrafter"/>
</dbReference>
<sequence length="302" mass="33232">MNWDDARIFLAIHRERSLRGAARVVGLDQATVGRRLAALERALGATLFLRTSAGYVPTAVGEVALRNVEKMEQSVIDLMRQTQGVDRRLAGDVRVTTTDTIGLEFVMRAMRNLHDEHPDVRVLLNTSTQVENLAKREADIAIRTIKPDNPDLLVRRLAAWPTGLYASADYLDRHGEPVSGTGFDGHDLVCFLPHLNARRPLTMVGEPVRAGRIVSGLNSNLMLRAAARAGLGLAELPVPIAERDGLVRVWPARTSARPYEVWMVTHKDLRHTARMSAMIDHIVRVFDAVPASGGAWGDAGHV</sequence>
<dbReference type="EMBL" id="JJOA01000013">
    <property type="protein sequence ID" value="KEA58748.1"/>
    <property type="molecule type" value="Genomic_DNA"/>
</dbReference>
<comment type="caution">
    <text evidence="6">The sequence shown here is derived from an EMBL/GenBank/DDBJ whole genome shotgun (WGS) entry which is preliminary data.</text>
</comment>
<dbReference type="InterPro" id="IPR000847">
    <property type="entry name" value="LysR_HTH_N"/>
</dbReference>
<accession>A0A071MDF9</accession>
<dbReference type="SUPFAM" id="SSF53850">
    <property type="entry name" value="Periplasmic binding protein-like II"/>
    <property type="match status" value="1"/>
</dbReference>
<dbReference type="GO" id="GO:0043565">
    <property type="term" value="F:sequence-specific DNA binding"/>
    <property type="evidence" value="ECO:0007669"/>
    <property type="project" value="TreeGrafter"/>
</dbReference>
<gene>
    <name evidence="6" type="ORF">DT99_16515</name>
</gene>
<keyword evidence="4" id="KW-0804">Transcription</keyword>
<name>A0A071MDF9_9BURK</name>
<keyword evidence="3" id="KW-0238">DNA-binding</keyword>
<dbReference type="Pfam" id="PF00126">
    <property type="entry name" value="HTH_1"/>
    <property type="match status" value="1"/>
</dbReference>
<evidence type="ECO:0000313" key="6">
    <source>
        <dbReference type="EMBL" id="KEA58748.1"/>
    </source>
</evidence>
<dbReference type="OrthoDB" id="9072091at2"/>
<dbReference type="InterPro" id="IPR058163">
    <property type="entry name" value="LysR-type_TF_proteobact-type"/>
</dbReference>
<dbReference type="SUPFAM" id="SSF46785">
    <property type="entry name" value="Winged helix' DNA-binding domain"/>
    <property type="match status" value="1"/>
</dbReference>
<dbReference type="InterPro" id="IPR005119">
    <property type="entry name" value="LysR_subst-bd"/>
</dbReference>
<proteinExistence type="inferred from homology"/>
<dbReference type="AlphaFoldDB" id="A0A071MDF9"/>
<dbReference type="PANTHER" id="PTHR30537">
    <property type="entry name" value="HTH-TYPE TRANSCRIPTIONAL REGULATOR"/>
    <property type="match status" value="1"/>
</dbReference>
<dbReference type="Gene3D" id="1.10.10.10">
    <property type="entry name" value="Winged helix-like DNA-binding domain superfamily/Winged helix DNA-binding domain"/>
    <property type="match status" value="1"/>
</dbReference>
<dbReference type="PANTHER" id="PTHR30537:SF3">
    <property type="entry name" value="TRANSCRIPTIONAL REGULATORY PROTEIN"/>
    <property type="match status" value="1"/>
</dbReference>
<evidence type="ECO:0000259" key="5">
    <source>
        <dbReference type="PROSITE" id="PS50931"/>
    </source>
</evidence>
<dbReference type="PROSITE" id="PS50931">
    <property type="entry name" value="HTH_LYSR"/>
    <property type="match status" value="1"/>
</dbReference>
<dbReference type="GO" id="GO:0003700">
    <property type="term" value="F:DNA-binding transcription factor activity"/>
    <property type="evidence" value="ECO:0007669"/>
    <property type="project" value="InterPro"/>
</dbReference>
<evidence type="ECO:0000256" key="4">
    <source>
        <dbReference type="ARBA" id="ARBA00023163"/>
    </source>
</evidence>
<comment type="similarity">
    <text evidence="1">Belongs to the LysR transcriptional regulatory family.</text>
</comment>
<reference evidence="6" key="1">
    <citation type="submission" date="2014-04" db="EMBL/GenBank/DDBJ databases">
        <title>In planta biocontrol of soil-borne Fusarium wilt of banana through a plant endophytic bacterium, Burkholderia cenocepacia 869T2.</title>
        <authorList>
            <person name="Ho Y.-N."/>
            <person name="Chiang H.-M."/>
            <person name="Chao C.-P."/>
            <person name="Su C.-C."/>
            <person name="Hsu H.-F."/>
            <person name="Guo C.-T."/>
            <person name="Hsieh J.-L."/>
            <person name="Huang C.-C."/>
        </authorList>
    </citation>
    <scope>NUCLEOTIDE SEQUENCE [LARGE SCALE GENOMIC DNA]</scope>
    <source>
        <strain evidence="6">869T2</strain>
    </source>
</reference>
<organism evidence="6">
    <name type="scientific">Burkholderia cenocepacia</name>
    <dbReference type="NCBI Taxonomy" id="95486"/>
    <lineage>
        <taxon>Bacteria</taxon>
        <taxon>Pseudomonadati</taxon>
        <taxon>Pseudomonadota</taxon>
        <taxon>Betaproteobacteria</taxon>
        <taxon>Burkholderiales</taxon>
        <taxon>Burkholderiaceae</taxon>
        <taxon>Burkholderia</taxon>
        <taxon>Burkholderia cepacia complex</taxon>
    </lineage>
</organism>
<evidence type="ECO:0000256" key="1">
    <source>
        <dbReference type="ARBA" id="ARBA00009437"/>
    </source>
</evidence>
<dbReference type="InterPro" id="IPR036388">
    <property type="entry name" value="WH-like_DNA-bd_sf"/>
</dbReference>